<comment type="similarity">
    <text evidence="2">Belongs to the glycosyltransferase 34 family.</text>
</comment>
<evidence type="ECO:0000256" key="5">
    <source>
        <dbReference type="SAM" id="Phobius"/>
    </source>
</evidence>
<dbReference type="PANTHER" id="PTHR31306">
    <property type="entry name" value="ALPHA-1,6-MANNOSYLTRANSFERASE MNN11-RELATED"/>
    <property type="match status" value="1"/>
</dbReference>
<evidence type="ECO:0000256" key="4">
    <source>
        <dbReference type="ARBA" id="ARBA00022679"/>
    </source>
</evidence>
<comment type="subcellular location">
    <subcellularLocation>
        <location evidence="1">Golgi apparatus membrane</location>
        <topology evidence="1">Single-pass type II membrane protein</topology>
    </subcellularLocation>
</comment>
<dbReference type="Pfam" id="PF05637">
    <property type="entry name" value="Glyco_transf_34"/>
    <property type="match status" value="2"/>
</dbReference>
<organism evidence="6 7">
    <name type="scientific">Sphagnum jensenii</name>
    <dbReference type="NCBI Taxonomy" id="128206"/>
    <lineage>
        <taxon>Eukaryota</taxon>
        <taxon>Viridiplantae</taxon>
        <taxon>Streptophyta</taxon>
        <taxon>Embryophyta</taxon>
        <taxon>Bryophyta</taxon>
        <taxon>Sphagnophytina</taxon>
        <taxon>Sphagnopsida</taxon>
        <taxon>Sphagnales</taxon>
        <taxon>Sphagnaceae</taxon>
        <taxon>Sphagnum</taxon>
    </lineage>
</organism>
<reference evidence="6" key="1">
    <citation type="submission" date="2024-02" db="EMBL/GenBank/DDBJ databases">
        <authorList>
            <consortium name="ELIXIR-Norway"/>
            <consortium name="Elixir Norway"/>
        </authorList>
    </citation>
    <scope>NUCLEOTIDE SEQUENCE</scope>
</reference>
<sequence>MAALQCLESSWNEDAEFRYWWSSSVRLLRALLLLIGSLLLLCVLCFYGPGLWLTRANELGRQCMEVRKSWPYNNKNQYHQHHPHHNRFALVTCSDGLTTIPQRSFEGMMELITPNRKRYVERHGYQFIDASGTLDKDRPPSWSKILAVKTHLSAYDWVFWNDADSVITNPTIALEDIIYSVVGDAEFDNMPDFIVSEDVTGVNAGMFFFRNSEWSRQFLDRWWNQTDFVKPFGQSKSGDNSALKYLIRSMPENERKQHVRIPRMQCLFNSNLWRPSWRSCHRLLTATKSVWQGVHARGDFMVHLAGLDDKKKWIRQVLQDLRGEKLDERTTQEKGTALTMSRKESLPFRQKFVAFRCEVKKHMASVLYARLGSGPSTLRTMNLRAVQNSYSLPWLPFKPSRLVDSWF</sequence>
<keyword evidence="7" id="KW-1185">Reference proteome</keyword>
<keyword evidence="4" id="KW-0808">Transferase</keyword>
<protein>
    <recommendedName>
        <fullName evidence="8">Alpha-1,6-mannosyltransferase</fullName>
    </recommendedName>
</protein>
<evidence type="ECO:0000256" key="1">
    <source>
        <dbReference type="ARBA" id="ARBA00004323"/>
    </source>
</evidence>
<feature type="transmembrane region" description="Helical" evidence="5">
    <location>
        <begin position="27"/>
        <end position="53"/>
    </location>
</feature>
<accession>A0ABP0WK61</accession>
<dbReference type="Proteomes" id="UP001497444">
    <property type="component" value="Chromosome 18"/>
</dbReference>
<keyword evidence="3" id="KW-0328">Glycosyltransferase</keyword>
<keyword evidence="5" id="KW-1133">Transmembrane helix</keyword>
<dbReference type="EMBL" id="OZ020113">
    <property type="protein sequence ID" value="CAK9266566.1"/>
    <property type="molecule type" value="Genomic_DNA"/>
</dbReference>
<keyword evidence="5" id="KW-0472">Membrane</keyword>
<keyword evidence="5" id="KW-0812">Transmembrane</keyword>
<evidence type="ECO:0000256" key="3">
    <source>
        <dbReference type="ARBA" id="ARBA00022676"/>
    </source>
</evidence>
<gene>
    <name evidence="6" type="ORF">CSSPJE1EN1_LOCUS12044</name>
</gene>
<dbReference type="InterPro" id="IPR029044">
    <property type="entry name" value="Nucleotide-diphossugar_trans"/>
</dbReference>
<evidence type="ECO:0000313" key="6">
    <source>
        <dbReference type="EMBL" id="CAK9266566.1"/>
    </source>
</evidence>
<evidence type="ECO:0000256" key="2">
    <source>
        <dbReference type="ARBA" id="ARBA00005664"/>
    </source>
</evidence>
<evidence type="ECO:0008006" key="8">
    <source>
        <dbReference type="Google" id="ProtNLM"/>
    </source>
</evidence>
<proteinExistence type="inferred from homology"/>
<evidence type="ECO:0000313" key="7">
    <source>
        <dbReference type="Proteomes" id="UP001497444"/>
    </source>
</evidence>
<dbReference type="SUPFAM" id="SSF53448">
    <property type="entry name" value="Nucleotide-diphospho-sugar transferases"/>
    <property type="match status" value="1"/>
</dbReference>
<dbReference type="PANTHER" id="PTHR31306:SF4">
    <property type="entry name" value="ALPHA-1,2-GALACTOSYLTRANSFERASE"/>
    <property type="match status" value="1"/>
</dbReference>
<dbReference type="Gene3D" id="3.90.550.10">
    <property type="entry name" value="Spore Coat Polysaccharide Biosynthesis Protein SpsA, Chain A"/>
    <property type="match status" value="1"/>
</dbReference>
<name>A0ABP0WK61_9BRYO</name>
<dbReference type="InterPro" id="IPR008630">
    <property type="entry name" value="Glyco_trans_34"/>
</dbReference>